<organism evidence="2 3">
    <name type="scientific">Phytophthora fragariaefolia</name>
    <dbReference type="NCBI Taxonomy" id="1490495"/>
    <lineage>
        <taxon>Eukaryota</taxon>
        <taxon>Sar</taxon>
        <taxon>Stramenopiles</taxon>
        <taxon>Oomycota</taxon>
        <taxon>Peronosporomycetes</taxon>
        <taxon>Peronosporales</taxon>
        <taxon>Peronosporaceae</taxon>
        <taxon>Phytophthora</taxon>
    </lineage>
</organism>
<dbReference type="AlphaFoldDB" id="A0A9W6YEX6"/>
<dbReference type="EMBL" id="BSXT01006039">
    <property type="protein sequence ID" value="GMF61814.1"/>
    <property type="molecule type" value="Genomic_DNA"/>
</dbReference>
<protein>
    <submittedName>
        <fullName evidence="2">Unnamed protein product</fullName>
    </submittedName>
</protein>
<dbReference type="Proteomes" id="UP001165121">
    <property type="component" value="Unassembled WGS sequence"/>
</dbReference>
<reference evidence="2" key="1">
    <citation type="submission" date="2023-04" db="EMBL/GenBank/DDBJ databases">
        <title>Phytophthora fragariaefolia NBRC 109709.</title>
        <authorList>
            <person name="Ichikawa N."/>
            <person name="Sato H."/>
            <person name="Tonouchi N."/>
        </authorList>
    </citation>
    <scope>NUCLEOTIDE SEQUENCE</scope>
    <source>
        <strain evidence="2">NBRC 109709</strain>
    </source>
</reference>
<evidence type="ECO:0000313" key="3">
    <source>
        <dbReference type="Proteomes" id="UP001165121"/>
    </source>
</evidence>
<proteinExistence type="predicted"/>
<sequence>MISSVKEIDLDVDMHTAMNSEQKQSADNATSNGITSSSFCVNTKAPTATSIIRMLLETVNSSPGISLTICELITIPAATIAMNTLNQKTQLADHPSDGGRNGKHSTSTATRSAGIEDSTQTNKTRLRDAVW</sequence>
<feature type="compositionally biased region" description="Polar residues" evidence="1">
    <location>
        <begin position="104"/>
        <end position="123"/>
    </location>
</feature>
<accession>A0A9W6YEX6</accession>
<keyword evidence="3" id="KW-1185">Reference proteome</keyword>
<feature type="region of interest" description="Disordered" evidence="1">
    <location>
        <begin position="90"/>
        <end position="131"/>
    </location>
</feature>
<evidence type="ECO:0000313" key="2">
    <source>
        <dbReference type="EMBL" id="GMF61814.1"/>
    </source>
</evidence>
<gene>
    <name evidence="2" type="ORF">Pfra01_002691900</name>
</gene>
<evidence type="ECO:0000256" key="1">
    <source>
        <dbReference type="SAM" id="MobiDB-lite"/>
    </source>
</evidence>
<name>A0A9W6YEX6_9STRA</name>
<comment type="caution">
    <text evidence="2">The sequence shown here is derived from an EMBL/GenBank/DDBJ whole genome shotgun (WGS) entry which is preliminary data.</text>
</comment>